<dbReference type="InterPro" id="IPR021889">
    <property type="entry name" value="DUF3500"/>
</dbReference>
<reference evidence="1 2" key="1">
    <citation type="journal article" date="2012" name="PLoS Pathog.">
        <title>Diverse lifestyles and strategies of plant pathogenesis encoded in the genomes of eighteen Dothideomycetes fungi.</title>
        <authorList>
            <person name="Ohm R.A."/>
            <person name="Feau N."/>
            <person name="Henrissat B."/>
            <person name="Schoch C.L."/>
            <person name="Horwitz B.A."/>
            <person name="Barry K.W."/>
            <person name="Condon B.J."/>
            <person name="Copeland A.C."/>
            <person name="Dhillon B."/>
            <person name="Glaser F."/>
            <person name="Hesse C.N."/>
            <person name="Kosti I."/>
            <person name="LaButti K."/>
            <person name="Lindquist E.A."/>
            <person name="Lucas S."/>
            <person name="Salamov A.A."/>
            <person name="Bradshaw R.E."/>
            <person name="Ciuffetti L."/>
            <person name="Hamelin R.C."/>
            <person name="Kema G.H.J."/>
            <person name="Lawrence C."/>
            <person name="Scott J.A."/>
            <person name="Spatafora J.W."/>
            <person name="Turgeon B.G."/>
            <person name="de Wit P.J.G.M."/>
            <person name="Zhong S."/>
            <person name="Goodwin S.B."/>
            <person name="Grigoriev I.V."/>
        </authorList>
    </citation>
    <scope>NUCLEOTIDE SEQUENCE [LARGE SCALE GENOMIC DNA]</scope>
    <source>
        <strain evidence="1 2">UAMH 10762</strain>
    </source>
</reference>
<dbReference type="PANTHER" id="PTHR37489">
    <property type="entry name" value="DUF3500 DOMAIN-CONTAINING PROTEIN"/>
    <property type="match status" value="1"/>
</dbReference>
<dbReference type="OMA" id="TRIMQIE"/>
<accession>M2M1X3</accession>
<proteinExistence type="predicted"/>
<dbReference type="EMBL" id="KB445550">
    <property type="protein sequence ID" value="EMD01063.1"/>
    <property type="molecule type" value="Genomic_DNA"/>
</dbReference>
<dbReference type="HOGENOM" id="CLU_033093_2_1_1"/>
<dbReference type="Proteomes" id="UP000011761">
    <property type="component" value="Unassembled WGS sequence"/>
</dbReference>
<organism evidence="1 2">
    <name type="scientific">Baudoinia panamericana (strain UAMH 10762)</name>
    <name type="common">Angels' share fungus</name>
    <name type="synonym">Baudoinia compniacensis (strain UAMH 10762)</name>
    <dbReference type="NCBI Taxonomy" id="717646"/>
    <lineage>
        <taxon>Eukaryota</taxon>
        <taxon>Fungi</taxon>
        <taxon>Dikarya</taxon>
        <taxon>Ascomycota</taxon>
        <taxon>Pezizomycotina</taxon>
        <taxon>Dothideomycetes</taxon>
        <taxon>Dothideomycetidae</taxon>
        <taxon>Mycosphaerellales</taxon>
        <taxon>Teratosphaeriaceae</taxon>
        <taxon>Baudoinia</taxon>
    </lineage>
</organism>
<evidence type="ECO:0000313" key="2">
    <source>
        <dbReference type="Proteomes" id="UP000011761"/>
    </source>
</evidence>
<dbReference type="KEGG" id="bcom:BAUCODRAFT_194362"/>
<dbReference type="Pfam" id="PF12006">
    <property type="entry name" value="DUF3500"/>
    <property type="match status" value="1"/>
</dbReference>
<dbReference type="OrthoDB" id="4539697at2759"/>
<gene>
    <name evidence="1" type="ORF">BAUCODRAFT_194362</name>
</gene>
<sequence length="407" mass="45374">MASTVQGQLSVAPFRHFVDSQSPFLKNIQDQDPVAHAEQALERVPPLAKMVGMWEKLIQEPFKGVTVDGNVRPGLFEKTDDGTDTDAIVSAAEAIVAALTSQQRAQVVLPLNARERRMWQNTHLYFPMSRLGIRLDEASGELQTLVLKLLASAMSPEGYQKALLATETNAFLGSLYHALAILNKHSYNFILFGTPSPTEPWGWTFYGHHLCLNFFIYGRHIEIAPTFMGAEPNMIDEGALAGTELYTAEQDLGLQFMQSLPPDQRKQALIGTDIDAKASPAMALTGAFMDNRVIPPQGLQLSSSYIIPILALIEQFTLYLPKQARQRRLQQISTFMSETHFCWVGGYGAEDKFYYRIQSPVIIVEFEHCPSIFLGNTKAEKFHIHTHVRMPNGGDYGMALLPDGVRC</sequence>
<keyword evidence="2" id="KW-1185">Reference proteome</keyword>
<dbReference type="eggNOG" id="ENOG502R8TZ">
    <property type="taxonomic scope" value="Eukaryota"/>
</dbReference>
<dbReference type="PANTHER" id="PTHR37489:SF1">
    <property type="entry name" value="DUF3500 DOMAIN-CONTAINING PROTEIN"/>
    <property type="match status" value="1"/>
</dbReference>
<dbReference type="GeneID" id="19109599"/>
<evidence type="ECO:0008006" key="3">
    <source>
        <dbReference type="Google" id="ProtNLM"/>
    </source>
</evidence>
<evidence type="ECO:0000313" key="1">
    <source>
        <dbReference type="EMBL" id="EMD01063.1"/>
    </source>
</evidence>
<name>M2M1X3_BAUPA</name>
<dbReference type="RefSeq" id="XP_007672247.1">
    <property type="nucleotide sequence ID" value="XM_007674057.1"/>
</dbReference>
<protein>
    <recommendedName>
        <fullName evidence="3">DUF3500 domain-containing protein</fullName>
    </recommendedName>
</protein>
<dbReference type="AlphaFoldDB" id="M2M1X3"/>